<protein>
    <submittedName>
        <fullName evidence="1">Uncharacterized protein</fullName>
    </submittedName>
</protein>
<gene>
    <name evidence="1" type="ORF">CEUR00632_LOCUS2872</name>
</gene>
<dbReference type="EMBL" id="HBEC01006380">
    <property type="protein sequence ID" value="CAD8282837.1"/>
    <property type="molecule type" value="Transcribed_RNA"/>
</dbReference>
<reference evidence="1" key="1">
    <citation type="submission" date="2021-01" db="EMBL/GenBank/DDBJ databases">
        <authorList>
            <person name="Corre E."/>
            <person name="Pelletier E."/>
            <person name="Niang G."/>
            <person name="Scheremetjew M."/>
            <person name="Finn R."/>
            <person name="Kale V."/>
            <person name="Holt S."/>
            <person name="Cochrane G."/>
            <person name="Meng A."/>
            <person name="Brown T."/>
            <person name="Cohen L."/>
        </authorList>
    </citation>
    <scope>NUCLEOTIDE SEQUENCE</scope>
    <source>
        <strain evidence="1">CCMP219</strain>
    </source>
</reference>
<sequence>MPRQLRPVDNVCELRPRSRVWHCLLTSIVKTNAKAAAPAFQSCSNKIKAQSNARLLNICPERPPQISFAGHGCGFGHNMDDDCSYAQQRKLHALFVGGPAPTVPPLNAEWLLKWYSAFANTDSENEVGHDAAARGAGVEGCGRLPAQTPKRE</sequence>
<dbReference type="AlphaFoldDB" id="A0A7R9V3C5"/>
<organism evidence="1">
    <name type="scientific">Chlamydomonas euryale</name>
    <dbReference type="NCBI Taxonomy" id="1486919"/>
    <lineage>
        <taxon>Eukaryota</taxon>
        <taxon>Viridiplantae</taxon>
        <taxon>Chlorophyta</taxon>
        <taxon>core chlorophytes</taxon>
        <taxon>Chlorophyceae</taxon>
        <taxon>CS clade</taxon>
        <taxon>Chlamydomonadales</taxon>
        <taxon>Chlamydomonadaceae</taxon>
        <taxon>Chlamydomonas</taxon>
    </lineage>
</organism>
<proteinExistence type="predicted"/>
<evidence type="ECO:0000313" key="1">
    <source>
        <dbReference type="EMBL" id="CAD8282837.1"/>
    </source>
</evidence>
<accession>A0A7R9V3C5</accession>
<name>A0A7R9V3C5_9CHLO</name>